<proteinExistence type="predicted"/>
<keyword evidence="3" id="KW-1185">Reference proteome</keyword>
<dbReference type="AlphaFoldDB" id="A0AA89C5C7"/>
<reference evidence="2" key="1">
    <citation type="submission" date="2019-08" db="EMBL/GenBank/DDBJ databases">
        <title>The improved chromosome-level genome for the pearl oyster Pinctada fucata martensii using PacBio sequencing and Hi-C.</title>
        <authorList>
            <person name="Zheng Z."/>
        </authorList>
    </citation>
    <scope>NUCLEOTIDE SEQUENCE</scope>
    <source>
        <strain evidence="2">ZZ-2019</strain>
        <tissue evidence="2">Adductor muscle</tissue>
    </source>
</reference>
<accession>A0AA89C5C7</accession>
<dbReference type="InterPro" id="IPR029063">
    <property type="entry name" value="SAM-dependent_MTases_sf"/>
</dbReference>
<dbReference type="EMBL" id="VSWD01000005">
    <property type="protein sequence ID" value="KAK3101744.1"/>
    <property type="molecule type" value="Genomic_DNA"/>
</dbReference>
<dbReference type="Pfam" id="PF13383">
    <property type="entry name" value="Methyltransf_22"/>
    <property type="match status" value="1"/>
</dbReference>
<protein>
    <recommendedName>
        <fullName evidence="1">Methyltransferase domain-containing protein</fullName>
    </recommendedName>
</protein>
<dbReference type="InterPro" id="IPR026913">
    <property type="entry name" value="METTL24"/>
</dbReference>
<gene>
    <name evidence="2" type="ORF">FSP39_006053</name>
</gene>
<organism evidence="2 3">
    <name type="scientific">Pinctada imbricata</name>
    <name type="common">Atlantic pearl-oyster</name>
    <name type="synonym">Pinctada martensii</name>
    <dbReference type="NCBI Taxonomy" id="66713"/>
    <lineage>
        <taxon>Eukaryota</taxon>
        <taxon>Metazoa</taxon>
        <taxon>Spiralia</taxon>
        <taxon>Lophotrochozoa</taxon>
        <taxon>Mollusca</taxon>
        <taxon>Bivalvia</taxon>
        <taxon>Autobranchia</taxon>
        <taxon>Pteriomorphia</taxon>
        <taxon>Pterioida</taxon>
        <taxon>Pterioidea</taxon>
        <taxon>Pteriidae</taxon>
        <taxon>Pinctada</taxon>
    </lineage>
</organism>
<dbReference type="PANTHER" id="PTHR32026:SF10">
    <property type="entry name" value="METHYLTRANSFERASE-LIKE PROTEIN 24-RELATED"/>
    <property type="match status" value="1"/>
</dbReference>
<sequence length="491" mass="56904">MDDQKKLFGMEVKKNIRVSVVENVVLNSSKKNIISQPICNPDTFVFDKDNLQNLPLQNLSLSLEHYITTLQCFCKEAIRLGNVGRGGFRICADEYVKPSPGCVVYNYHHELSEKFESQIRTKYNCSILNNGSEFSSISEFKNAIQKQVISSILILKIGTEDFPFLNDFFKSIRYYNLRKQIVLEIHFMEQNETRSDYIKLLTALMELKKSNCGTYWYERNWEFVKNKTITSREGVDCFTVNLFCYNASSISRRKSDDDVGRMDLPVVEPIGLGHMETADVKKNLAIFSKYAVKHQIFCQRVRRMGKIVDGGWDICDDERYRPKSPCLVYSFGINNDFSFDEDMERTYGCDVYAFDPSMESGDYNRSKHIRFYQVGLGDQNIRTESNWTLKTLKTLIKESGHENRRIDVLKMDIEGNEKQSLVEMIDSDALQNVLQLCVEFHTYFDIGAVRKLYDIGFRIFWSHQNPGAPLYTKDESFSYGNEISFVNINAT</sequence>
<evidence type="ECO:0000313" key="2">
    <source>
        <dbReference type="EMBL" id="KAK3101744.1"/>
    </source>
</evidence>
<name>A0AA89C5C7_PINIB</name>
<dbReference type="Proteomes" id="UP001186944">
    <property type="component" value="Unassembled WGS sequence"/>
</dbReference>
<feature type="domain" description="Methyltransferase" evidence="1">
    <location>
        <begin position="291"/>
        <end position="442"/>
    </location>
</feature>
<dbReference type="InterPro" id="IPR025714">
    <property type="entry name" value="Methyltranfer_dom"/>
</dbReference>
<dbReference type="PANTHER" id="PTHR32026">
    <property type="entry name" value="METHYLTRANSFERASE-LIKE PROTEIN 24"/>
    <property type="match status" value="1"/>
</dbReference>
<evidence type="ECO:0000259" key="1">
    <source>
        <dbReference type="Pfam" id="PF13383"/>
    </source>
</evidence>
<comment type="caution">
    <text evidence="2">The sequence shown here is derived from an EMBL/GenBank/DDBJ whole genome shotgun (WGS) entry which is preliminary data.</text>
</comment>
<evidence type="ECO:0000313" key="3">
    <source>
        <dbReference type="Proteomes" id="UP001186944"/>
    </source>
</evidence>
<dbReference type="SUPFAM" id="SSF53335">
    <property type="entry name" value="S-adenosyl-L-methionine-dependent methyltransferases"/>
    <property type="match status" value="1"/>
</dbReference>